<dbReference type="InterPro" id="IPR003347">
    <property type="entry name" value="JmjC_dom"/>
</dbReference>
<evidence type="ECO:0000259" key="1">
    <source>
        <dbReference type="PROSITE" id="PS51184"/>
    </source>
</evidence>
<gene>
    <name evidence="2" type="ORF">CTEN210_08022</name>
</gene>
<keyword evidence="3" id="KW-1185">Reference proteome</keyword>
<dbReference type="SUPFAM" id="SSF51197">
    <property type="entry name" value="Clavaminate synthase-like"/>
    <property type="match status" value="1"/>
</dbReference>
<reference evidence="2 3" key="1">
    <citation type="journal article" date="2021" name="Sci. Rep.">
        <title>The genome of the diatom Chaetoceros tenuissimus carries an ancient integrated fragment of an extant virus.</title>
        <authorList>
            <person name="Hongo Y."/>
            <person name="Kimura K."/>
            <person name="Takaki Y."/>
            <person name="Yoshida Y."/>
            <person name="Baba S."/>
            <person name="Kobayashi G."/>
            <person name="Nagasaki K."/>
            <person name="Hano T."/>
            <person name="Tomaru Y."/>
        </authorList>
    </citation>
    <scope>NUCLEOTIDE SEQUENCE [LARGE SCALE GENOMIC DNA]</scope>
    <source>
        <strain evidence="2 3">NIES-3715</strain>
    </source>
</reference>
<feature type="domain" description="JmjC" evidence="1">
    <location>
        <begin position="128"/>
        <end position="294"/>
    </location>
</feature>
<evidence type="ECO:0000313" key="2">
    <source>
        <dbReference type="EMBL" id="GFH51546.1"/>
    </source>
</evidence>
<proteinExistence type="predicted"/>
<dbReference type="Proteomes" id="UP001054902">
    <property type="component" value="Unassembled WGS sequence"/>
</dbReference>
<sequence>MIGFINISRRTPLRLQRAALQQRFYSFASKLVDVEQLSSKSSQNEIADALRPHFNNQTPVLLKWPNLDCDAIRCWTSMDYLVSKVGEEIPCLVEIGGSYGDPTMERPEITFGGFIQYMNIFHEMYGNEGNSNSDNEPKKEELIYLAQNDLFDPLHEDFELPALCRDASYNVGKGHLYNTMIWFGPKGCISPLHFDPLDNLLMQFVGRKKVILFPASGGDDDVNQWHYTGHEGQQKNTSPIDLMNVDLNKFPHFRNAPIAIECLLEPGDILYIPKKFWHHVTSVDTSISVNSWWR</sequence>
<dbReference type="PANTHER" id="PTHR12461:SF105">
    <property type="entry name" value="HYPOXIA-INDUCIBLE FACTOR 1-ALPHA INHIBITOR"/>
    <property type="match status" value="1"/>
</dbReference>
<dbReference type="SMART" id="SM00558">
    <property type="entry name" value="JmjC"/>
    <property type="match status" value="1"/>
</dbReference>
<dbReference type="Pfam" id="PF13621">
    <property type="entry name" value="Cupin_8"/>
    <property type="match status" value="1"/>
</dbReference>
<accession>A0AAD3CUT6</accession>
<dbReference type="EMBL" id="BLLK01000045">
    <property type="protein sequence ID" value="GFH51546.1"/>
    <property type="molecule type" value="Genomic_DNA"/>
</dbReference>
<dbReference type="AlphaFoldDB" id="A0AAD3CUT6"/>
<protein>
    <recommendedName>
        <fullName evidence="1">JmjC domain-containing protein</fullName>
    </recommendedName>
</protein>
<dbReference type="Gene3D" id="2.60.120.650">
    <property type="entry name" value="Cupin"/>
    <property type="match status" value="1"/>
</dbReference>
<evidence type="ECO:0000313" key="3">
    <source>
        <dbReference type="Proteomes" id="UP001054902"/>
    </source>
</evidence>
<comment type="caution">
    <text evidence="2">The sequence shown here is derived from an EMBL/GenBank/DDBJ whole genome shotgun (WGS) entry which is preliminary data.</text>
</comment>
<dbReference type="PANTHER" id="PTHR12461">
    <property type="entry name" value="HYPOXIA-INDUCIBLE FACTOR 1 ALPHA INHIBITOR-RELATED"/>
    <property type="match status" value="1"/>
</dbReference>
<name>A0AAD3CUT6_9STRA</name>
<dbReference type="InterPro" id="IPR041667">
    <property type="entry name" value="Cupin_8"/>
</dbReference>
<organism evidence="2 3">
    <name type="scientific">Chaetoceros tenuissimus</name>
    <dbReference type="NCBI Taxonomy" id="426638"/>
    <lineage>
        <taxon>Eukaryota</taxon>
        <taxon>Sar</taxon>
        <taxon>Stramenopiles</taxon>
        <taxon>Ochrophyta</taxon>
        <taxon>Bacillariophyta</taxon>
        <taxon>Coscinodiscophyceae</taxon>
        <taxon>Chaetocerotophycidae</taxon>
        <taxon>Chaetocerotales</taxon>
        <taxon>Chaetocerotaceae</taxon>
        <taxon>Chaetoceros</taxon>
    </lineage>
</organism>
<dbReference type="PROSITE" id="PS51184">
    <property type="entry name" value="JMJC"/>
    <property type="match status" value="1"/>
</dbReference>